<sequence length="164" mass="18231">MQTVSLYSSRPPIFPPPIKNPAFPCTLPRAISPRRRRPTASFSVPRRRDRGGDSVDEDLITLRKRIREMRDAERADDGGDDDGDGDEGLLTTTTADWTEWERQYYEEQYLSDVCEFVGLVQTLLMSTRPSVAVGSIALIGLSVPTALILIALRLAEALALMHGN</sequence>
<evidence type="ECO:0000313" key="4">
    <source>
        <dbReference type="Proteomes" id="UP000092600"/>
    </source>
</evidence>
<evidence type="ECO:0000256" key="1">
    <source>
        <dbReference type="SAM" id="MobiDB-lite"/>
    </source>
</evidence>
<dbReference type="STRING" id="4615.A0A199VXC6"/>
<feature type="transmembrane region" description="Helical" evidence="2">
    <location>
        <begin position="131"/>
        <end position="155"/>
    </location>
</feature>
<dbReference type="EMBL" id="LSRQ01000627">
    <property type="protein sequence ID" value="OAY81664.1"/>
    <property type="molecule type" value="Genomic_DNA"/>
</dbReference>
<feature type="region of interest" description="Disordered" evidence="1">
    <location>
        <begin position="70"/>
        <end position="90"/>
    </location>
</feature>
<proteinExistence type="predicted"/>
<dbReference type="Proteomes" id="UP000092600">
    <property type="component" value="Unassembled WGS sequence"/>
</dbReference>
<gene>
    <name evidence="3" type="ORF">ACMD2_24692</name>
</gene>
<evidence type="ECO:0000313" key="3">
    <source>
        <dbReference type="EMBL" id="OAY81664.1"/>
    </source>
</evidence>
<keyword evidence="2" id="KW-0472">Membrane</keyword>
<dbReference type="PANTHER" id="PTHR33782">
    <property type="entry name" value="OS01G0121600 PROTEIN"/>
    <property type="match status" value="1"/>
</dbReference>
<comment type="caution">
    <text evidence="3">The sequence shown here is derived from an EMBL/GenBank/DDBJ whole genome shotgun (WGS) entry which is preliminary data.</text>
</comment>
<organism evidence="3 4">
    <name type="scientific">Ananas comosus</name>
    <name type="common">Pineapple</name>
    <name type="synonym">Ananas ananas</name>
    <dbReference type="NCBI Taxonomy" id="4615"/>
    <lineage>
        <taxon>Eukaryota</taxon>
        <taxon>Viridiplantae</taxon>
        <taxon>Streptophyta</taxon>
        <taxon>Embryophyta</taxon>
        <taxon>Tracheophyta</taxon>
        <taxon>Spermatophyta</taxon>
        <taxon>Magnoliopsida</taxon>
        <taxon>Liliopsida</taxon>
        <taxon>Poales</taxon>
        <taxon>Bromeliaceae</taxon>
        <taxon>Bromelioideae</taxon>
        <taxon>Ananas</taxon>
    </lineage>
</organism>
<keyword evidence="2" id="KW-0812">Transmembrane</keyword>
<dbReference type="AlphaFoldDB" id="A0A199VXC6"/>
<evidence type="ECO:0008006" key="5">
    <source>
        <dbReference type="Google" id="ProtNLM"/>
    </source>
</evidence>
<accession>A0A199VXC6</accession>
<keyword evidence="2" id="KW-1133">Transmembrane helix</keyword>
<dbReference type="PANTHER" id="PTHR33782:SF5">
    <property type="entry name" value="MEDIATOR OF RNA POLYMERASE II TRANSCRIPTION SUBUNIT"/>
    <property type="match status" value="1"/>
</dbReference>
<evidence type="ECO:0000256" key="2">
    <source>
        <dbReference type="SAM" id="Phobius"/>
    </source>
</evidence>
<feature type="compositionally biased region" description="Acidic residues" evidence="1">
    <location>
        <begin position="78"/>
        <end position="87"/>
    </location>
</feature>
<feature type="region of interest" description="Disordered" evidence="1">
    <location>
        <begin position="1"/>
        <end position="55"/>
    </location>
</feature>
<reference evidence="3 4" key="1">
    <citation type="journal article" date="2016" name="DNA Res.">
        <title>The draft genome of MD-2 pineapple using hybrid error correction of long reads.</title>
        <authorList>
            <person name="Redwan R.M."/>
            <person name="Saidin A."/>
            <person name="Kumar S.V."/>
        </authorList>
    </citation>
    <scope>NUCLEOTIDE SEQUENCE [LARGE SCALE GENOMIC DNA]</scope>
    <source>
        <strain evidence="4">cv. MD2</strain>
        <tissue evidence="3">Leaf</tissue>
    </source>
</reference>
<name>A0A199VXC6_ANACO</name>
<protein>
    <recommendedName>
        <fullName evidence="5">Mediator of RNA polymerase II transcription subunit 18</fullName>
    </recommendedName>
</protein>